<evidence type="ECO:0000256" key="1">
    <source>
        <dbReference type="SAM" id="Coils"/>
    </source>
</evidence>
<feature type="domain" description="GLTSCR protein conserved" evidence="2">
    <location>
        <begin position="84"/>
        <end position="144"/>
    </location>
</feature>
<accession>S7WA99</accession>
<dbReference type="VEuPathDB" id="MicrosporidiaDB:SLOPH_1203"/>
<evidence type="ECO:0000313" key="4">
    <source>
        <dbReference type="Proteomes" id="UP000014978"/>
    </source>
</evidence>
<evidence type="ECO:0000313" key="3">
    <source>
        <dbReference type="EMBL" id="EPR79791.1"/>
    </source>
</evidence>
<keyword evidence="1" id="KW-0175">Coiled coil</keyword>
<dbReference type="STRING" id="1358809.S7WA99"/>
<keyword evidence="4" id="KW-1185">Reference proteome</keyword>
<dbReference type="InterPro" id="IPR015671">
    <property type="entry name" value="GSCR1_dom"/>
</dbReference>
<gene>
    <name evidence="3" type="ORF">SLOPH_1203</name>
</gene>
<dbReference type="Pfam" id="PF15249">
    <property type="entry name" value="GLTSCR1"/>
    <property type="match status" value="1"/>
</dbReference>
<proteinExistence type="predicted"/>
<organism evidence="3 4">
    <name type="scientific">Spraguea lophii (strain 42_110)</name>
    <name type="common">Microsporidian parasite</name>
    <dbReference type="NCBI Taxonomy" id="1358809"/>
    <lineage>
        <taxon>Eukaryota</taxon>
        <taxon>Fungi</taxon>
        <taxon>Fungi incertae sedis</taxon>
        <taxon>Microsporidia</taxon>
        <taxon>Spragueidae</taxon>
        <taxon>Spraguea</taxon>
    </lineage>
</organism>
<dbReference type="Proteomes" id="UP000014978">
    <property type="component" value="Unassembled WGS sequence"/>
</dbReference>
<dbReference type="HOGENOM" id="CLU_1205441_0_0_1"/>
<evidence type="ECO:0000259" key="2">
    <source>
        <dbReference type="Pfam" id="PF15249"/>
    </source>
</evidence>
<protein>
    <recommendedName>
        <fullName evidence="2">GLTSCR protein conserved domain-containing protein</fullName>
    </recommendedName>
</protein>
<sequence>MIDYESLEENEKCLSIKNKSLNKKGSIKYINNENEEERAENKYEEIEAEIEHSDHSHIENKPSKHIQSLITRRDKILAFITKEQKQITNPDYRPFNNVKSAMENIYPYHIFHAKSHEDIAFLNSKDKDVRKYAEDTITNVYKFLEEEDNKEFNDYNTAVDIIMKEEEVYILKKLKEYIRNIPKRKPVKKYFNQKRNNYIAKIKLKENIENYIEDIQQKRKVKFNRKYLQF</sequence>
<dbReference type="EMBL" id="ATCN01000111">
    <property type="protein sequence ID" value="EPR79791.1"/>
    <property type="molecule type" value="Genomic_DNA"/>
</dbReference>
<dbReference type="InParanoid" id="S7WA99"/>
<name>S7WA99_SPRLO</name>
<comment type="caution">
    <text evidence="3">The sequence shown here is derived from an EMBL/GenBank/DDBJ whole genome shotgun (WGS) entry which is preliminary data.</text>
</comment>
<reference evidence="4" key="1">
    <citation type="journal article" date="2013" name="PLoS Genet.">
        <title>The genome of Spraguea lophii and the basis of host-microsporidian interactions.</title>
        <authorList>
            <person name="Campbell S.E."/>
            <person name="Williams T.A."/>
            <person name="Yousuf A."/>
            <person name="Soanes D.M."/>
            <person name="Paszkiewicz K.H."/>
            <person name="Williams B.A.P."/>
        </authorList>
    </citation>
    <scope>NUCLEOTIDE SEQUENCE [LARGE SCALE GENOMIC DNA]</scope>
    <source>
        <strain evidence="4">42_110</strain>
    </source>
</reference>
<feature type="coiled-coil region" evidence="1">
    <location>
        <begin position="4"/>
        <end position="56"/>
    </location>
</feature>
<dbReference type="AlphaFoldDB" id="S7WA99"/>
<dbReference type="OMA" id="NIDHIIC"/>